<proteinExistence type="predicted"/>
<dbReference type="AlphaFoldDB" id="A0A1Q5UIH4"/>
<accession>A0A1Q5UIH4</accession>
<evidence type="ECO:0000313" key="1">
    <source>
        <dbReference type="EMBL" id="OKP12264.1"/>
    </source>
</evidence>
<name>A0A1Q5UIH4_9EURO</name>
<sequence length="76" mass="8347">MDGVLLVILRMRPASPKSTVSGHREIIIIIARETIAIRRERDIPRDAVSGGTPSNKAMVKICMHETAPAGKVEKEK</sequence>
<evidence type="ECO:0000313" key="2">
    <source>
        <dbReference type="Proteomes" id="UP000186955"/>
    </source>
</evidence>
<comment type="caution">
    <text evidence="1">The sequence shown here is derived from an EMBL/GenBank/DDBJ whole genome shotgun (WGS) entry which is preliminary data.</text>
</comment>
<gene>
    <name evidence="1" type="ORF">PENSUB_2000</name>
</gene>
<dbReference type="EMBL" id="MNBE01000228">
    <property type="protein sequence ID" value="OKP12264.1"/>
    <property type="molecule type" value="Genomic_DNA"/>
</dbReference>
<dbReference type="Proteomes" id="UP000186955">
    <property type="component" value="Unassembled WGS sequence"/>
</dbReference>
<protein>
    <submittedName>
        <fullName evidence="1">Uncharacterized protein</fullName>
    </submittedName>
</protein>
<reference evidence="1 2" key="1">
    <citation type="submission" date="2016-10" db="EMBL/GenBank/DDBJ databases">
        <title>Genome sequence of the ascomycete fungus Penicillium subrubescens.</title>
        <authorList>
            <person name="De Vries R.P."/>
            <person name="Peng M."/>
            <person name="Dilokpimol A."/>
            <person name="Hilden K."/>
            <person name="Makela M.R."/>
            <person name="Grigoriev I."/>
            <person name="Riley R."/>
            <person name="Granchi Z."/>
        </authorList>
    </citation>
    <scope>NUCLEOTIDE SEQUENCE [LARGE SCALE GENOMIC DNA]</scope>
    <source>
        <strain evidence="1 2">CBS 132785</strain>
    </source>
</reference>
<keyword evidence="2" id="KW-1185">Reference proteome</keyword>
<organism evidence="1 2">
    <name type="scientific">Penicillium subrubescens</name>
    <dbReference type="NCBI Taxonomy" id="1316194"/>
    <lineage>
        <taxon>Eukaryota</taxon>
        <taxon>Fungi</taxon>
        <taxon>Dikarya</taxon>
        <taxon>Ascomycota</taxon>
        <taxon>Pezizomycotina</taxon>
        <taxon>Eurotiomycetes</taxon>
        <taxon>Eurotiomycetidae</taxon>
        <taxon>Eurotiales</taxon>
        <taxon>Aspergillaceae</taxon>
        <taxon>Penicillium</taxon>
    </lineage>
</organism>